<reference evidence="3" key="1">
    <citation type="submission" date="2022-10" db="EMBL/GenBank/DDBJ databases">
        <title>Genome assembly of Pristionchus species.</title>
        <authorList>
            <person name="Yoshida K."/>
            <person name="Sommer R.J."/>
        </authorList>
    </citation>
    <scope>NUCLEOTIDE SEQUENCE [LARGE SCALE GENOMIC DNA]</scope>
    <source>
        <strain evidence="3">RS5460</strain>
    </source>
</reference>
<name>A0AAN4YZR7_9BILA</name>
<evidence type="ECO:0000313" key="2">
    <source>
        <dbReference type="EMBL" id="GMR30699.1"/>
    </source>
</evidence>
<organism evidence="2 3">
    <name type="scientific">Pristionchus mayeri</name>
    <dbReference type="NCBI Taxonomy" id="1317129"/>
    <lineage>
        <taxon>Eukaryota</taxon>
        <taxon>Metazoa</taxon>
        <taxon>Ecdysozoa</taxon>
        <taxon>Nematoda</taxon>
        <taxon>Chromadorea</taxon>
        <taxon>Rhabditida</taxon>
        <taxon>Rhabditina</taxon>
        <taxon>Diplogasteromorpha</taxon>
        <taxon>Diplogasteroidea</taxon>
        <taxon>Neodiplogasteridae</taxon>
        <taxon>Pristionchus</taxon>
    </lineage>
</organism>
<dbReference type="AlphaFoldDB" id="A0AAN4YZR7"/>
<dbReference type="EMBL" id="BTRK01000001">
    <property type="protein sequence ID" value="GMR30699.1"/>
    <property type="molecule type" value="Genomic_DNA"/>
</dbReference>
<feature type="compositionally biased region" description="Pro residues" evidence="1">
    <location>
        <begin position="30"/>
        <end position="39"/>
    </location>
</feature>
<dbReference type="Proteomes" id="UP001328107">
    <property type="component" value="Unassembled WGS sequence"/>
</dbReference>
<comment type="caution">
    <text evidence="2">The sequence shown here is derived from an EMBL/GenBank/DDBJ whole genome shotgun (WGS) entry which is preliminary data.</text>
</comment>
<protein>
    <submittedName>
        <fullName evidence="2">Uncharacterized protein</fullName>
    </submittedName>
</protein>
<sequence>SDQSWVSLCGASSDPVCRSFPRSVAVSPVSPSPRFPPPSSSTMTPSKMTMMTPMMRCLSTTTTPQSHSMRDEHRQGTILTASSQDAMEGTTGSRNLAVSFGNLQERL</sequence>
<proteinExistence type="predicted"/>
<feature type="region of interest" description="Disordered" evidence="1">
    <location>
        <begin position="23"/>
        <end position="47"/>
    </location>
</feature>
<keyword evidence="3" id="KW-1185">Reference proteome</keyword>
<evidence type="ECO:0000313" key="3">
    <source>
        <dbReference type="Proteomes" id="UP001328107"/>
    </source>
</evidence>
<feature type="non-terminal residue" evidence="2">
    <location>
        <position position="107"/>
    </location>
</feature>
<evidence type="ECO:0000256" key="1">
    <source>
        <dbReference type="SAM" id="MobiDB-lite"/>
    </source>
</evidence>
<feature type="compositionally biased region" description="Polar residues" evidence="1">
    <location>
        <begin position="79"/>
        <end position="96"/>
    </location>
</feature>
<accession>A0AAN4YZR7</accession>
<feature type="non-terminal residue" evidence="2">
    <location>
        <position position="1"/>
    </location>
</feature>
<feature type="region of interest" description="Disordered" evidence="1">
    <location>
        <begin position="79"/>
        <end position="107"/>
    </location>
</feature>
<gene>
    <name evidence="2" type="ORF">PMAYCL1PPCAC_00894</name>
</gene>